<comment type="caution">
    <text evidence="2">The sequence shown here is derived from an EMBL/GenBank/DDBJ whole genome shotgun (WGS) entry which is preliminary data.</text>
</comment>
<evidence type="ECO:0000313" key="3">
    <source>
        <dbReference type="Proteomes" id="UP000321577"/>
    </source>
</evidence>
<accession>A0A512M2K1</accession>
<dbReference type="AlphaFoldDB" id="A0A512M2K1"/>
<dbReference type="InterPro" id="IPR054186">
    <property type="entry name" value="DUF6891"/>
</dbReference>
<organism evidence="2 3">
    <name type="scientific">Brevifollis gellanilyticus</name>
    <dbReference type="NCBI Taxonomy" id="748831"/>
    <lineage>
        <taxon>Bacteria</taxon>
        <taxon>Pseudomonadati</taxon>
        <taxon>Verrucomicrobiota</taxon>
        <taxon>Verrucomicrobiia</taxon>
        <taxon>Verrucomicrobiales</taxon>
        <taxon>Verrucomicrobiaceae</taxon>
    </lineage>
</organism>
<name>A0A512M2K1_9BACT</name>
<evidence type="ECO:0000259" key="1">
    <source>
        <dbReference type="Pfam" id="PF21831"/>
    </source>
</evidence>
<dbReference type="Pfam" id="PF21831">
    <property type="entry name" value="DUF6891"/>
    <property type="match status" value="1"/>
</dbReference>
<keyword evidence="3" id="KW-1185">Reference proteome</keyword>
<proteinExistence type="predicted"/>
<gene>
    <name evidence="2" type="ORF">BGE01nite_02570</name>
</gene>
<dbReference type="EMBL" id="BKAG01000001">
    <property type="protein sequence ID" value="GEP40966.1"/>
    <property type="molecule type" value="Genomic_DNA"/>
</dbReference>
<sequence>MKCAALLMITVLLGALPSCDDKATNRQDTKTAMEQEWNDTDKYILNAIHSWVWSGFYDRDEVDSMIDDILEEDAHEEQLRGAVGPEFAKKQEAEKTWPAQTDCDRLDAAFRALEQRGVLGLQNAGYTMSDGHQDAFEILSARPGHKYIGYCFYHGQDLERAVCGGGLMIAFDHLDKASPEKIKIGMALKEELERVGFVLEWSGSSEQRIHIPAIEWRRRYRGGR</sequence>
<protein>
    <recommendedName>
        <fullName evidence="1">DUF6891 domain-containing protein</fullName>
    </recommendedName>
</protein>
<feature type="domain" description="DUF6891" evidence="1">
    <location>
        <begin position="41"/>
        <end position="220"/>
    </location>
</feature>
<reference evidence="2 3" key="1">
    <citation type="submission" date="2019-07" db="EMBL/GenBank/DDBJ databases">
        <title>Whole genome shotgun sequence of Brevifollis gellanilyticus NBRC 108608.</title>
        <authorList>
            <person name="Hosoyama A."/>
            <person name="Uohara A."/>
            <person name="Ohji S."/>
            <person name="Ichikawa N."/>
        </authorList>
    </citation>
    <scope>NUCLEOTIDE SEQUENCE [LARGE SCALE GENOMIC DNA]</scope>
    <source>
        <strain evidence="2 3">NBRC 108608</strain>
    </source>
</reference>
<dbReference type="Proteomes" id="UP000321577">
    <property type="component" value="Unassembled WGS sequence"/>
</dbReference>
<evidence type="ECO:0000313" key="2">
    <source>
        <dbReference type="EMBL" id="GEP40966.1"/>
    </source>
</evidence>